<dbReference type="Proteomes" id="UP000604046">
    <property type="component" value="Unassembled WGS sequence"/>
</dbReference>
<dbReference type="SUPFAM" id="SSF52540">
    <property type="entry name" value="P-loop containing nucleoside triphosphate hydrolases"/>
    <property type="match status" value="1"/>
</dbReference>
<feature type="zinc finger region" description="C3H1-type" evidence="1">
    <location>
        <begin position="330"/>
        <end position="359"/>
    </location>
</feature>
<evidence type="ECO:0000313" key="5">
    <source>
        <dbReference type="Proteomes" id="UP000604046"/>
    </source>
</evidence>
<evidence type="ECO:0000259" key="3">
    <source>
        <dbReference type="PROSITE" id="PS50103"/>
    </source>
</evidence>
<sequence>MAQSLVPRDGGDFKAALATLATNFSLSSEVTKRIESEGVTHLEELRFLFDNEEHVGRWIAKLNLGDATIIQTARMRRAWQAVRLYFTQAEQDRSKVMLADLDSLLEDGELRNVKQSFWRRVSREIAKRMLCVYPIGKVRNLQFQLTTVQKKRKLGDNLWTEEVETEDMGVHDENTYLDKLHTLLLAYAMAGVEALPGVDLTKESTLGAASVEFVGVPLDTVLAYYYRAKRCTLSLPPSRRLAWLQAKDTEERSEWVTRFHESTDSLGLVIKQVMEARDAHWTVSNPTPGHIVPEQPGTSTANKEQLVSPGQSKFREGPTVAGKKTAAVLKDGTRLCPEFQRGACKAAAGKCSKGAHRKAADGQPVAVDLMCGGNAPLTKALLYCGWKCAPVDLVLDPGHDLASAECQPLVQQAVDQACLVLAAIDCSTKSRVREIPRDTGTQSGAPRPLRSEEHPMGLPGLDIRAQRRVSRDNVACKFVLDLQQQVVDRGGGALRENPRNSLQWHLPQEKAMSASGQWFDTDYHACCFMGARRKAQRLRHNIWELTQGPTLRCHHTHDPAEWEPWAVGDQIVFPAALEAEYTAPLAFHIAVSASWWACRTGWAKLHVPRGPAVQTVGRREHWLQLDPRALREWAMALLAISLGLRPLDPGEAARVPRRVEASTVEWMTGSRFSQTHMRSELRSLEGRVLACDCPLSQACEADVLAGLVFQEGKPPDCAQDAAAGRPGRRHKGSRRRVILAAAAGALPTPVGAVIPYLHQDAVTGAFKSLFPPDLLQDFHFPVVEDLINSPPFTSFPQWCRAQELPWDGPLLPQMVSAQQRQWQRNAEGQQAGGMAHKAALPPVLPFGLHPDEHFDLARDLAHYPTPFEAEPVLDLDLQYAAEVTAAGRGTLQRSRRVAVGALRELKRRWAGVDTCLRQGQEPGVRRVTARRDVGFLALLLLLVSWGDVSLPQAFIEGMSAVGTAPYYGVFPWQGARQIGRDEIFQDVGAQNSRIQASLRPGKDDAFLLAQSLKDAQNGFCSKPLQYPELLRAVKGEKFRLIPRCVITQSSGKQRVIDNADTGGQSELSSDPNKLVLCSPLRPAQHAAVLLRQLSTSEFEEAQRVDALEGGGEDWPDAYRHCPMSHRASLACVVVWWHQEWCQPAYQLYSGLLFGLPLAVTSFNRYSRAVEALGRRLLGILVSLYFDDSHLTDWRSSKGSGQAAFSELNTMLGSPFAPDKRQAMASAGTFLGLDFDFSEALRSGHVKFFVRERLLQKVQDMVTTSLSTGLLSAGQASKLYGTCNFLEQGMYGRVGAGGLHSIRERADETSRELTPPIRASLQMILAVLAVRPEREFELFPRPLPRFLAASDAAEDIPGQGTGGFHIVWLDEPEKRESFAAVVNSELYALFTPGEHKIAQLELAMVFYGLVVRAESFRGRRGYWYIDNVAALMALIRGRSSSPDLERLAHLIHVALFTLQTSIFWEYVPSKSNWADAVSRVGLCALAVKEKQGGVPLHPSNKCCCITHLWPRCHGAIYQSTIPELNRVAQVETATECEVFGKETEGSAGQQLLILPTHPPCSDSASGGALAVKEKQGGVPLHPSNKCCCITHPWPRCHGAIYQSTIPELNRVAQVETATECEAFYRALAAGRQVFSSFEYARESVACAPQAGLRAEAAKFLLLPRQEDVLRFPGLSVAPMARHYGATLHLLTTRVLDGRQVGNAISALQWMGAGGGESSKSVLPGRHQHFLGRAQEMVEMARHLSRGGERHARVVNVWGKAPGLGKTAMLAEFTRFCNYPGRLFEGASIWVTLESPTETLSGPLTLERATSGASNSERGHLFLEQVSAAVTNFMEQVYGRKSHFENLREALLWALRRLDCQGRTLLVLDGIEDWVDSSAVRALLADMLQATERLCLLFGSRIHVQNSFAGLKTDNLELRPLQPRDAAQLFLFRVHRHLYWKDIWKNKEVWMSKAKNWYGDEVYSKVADRSQLETGEVPIALQRENRDEAKLGYKAGFW</sequence>
<evidence type="ECO:0000256" key="1">
    <source>
        <dbReference type="PROSITE-ProRule" id="PRU00723"/>
    </source>
</evidence>
<protein>
    <recommendedName>
        <fullName evidence="3">C3H1-type domain-containing protein</fullName>
    </recommendedName>
</protein>
<dbReference type="InterPro" id="IPR052055">
    <property type="entry name" value="Hepadnavirus_pol/RT"/>
</dbReference>
<reference evidence="4" key="1">
    <citation type="submission" date="2021-02" db="EMBL/GenBank/DDBJ databases">
        <authorList>
            <person name="Dougan E. K."/>
            <person name="Rhodes N."/>
            <person name="Thang M."/>
            <person name="Chan C."/>
        </authorList>
    </citation>
    <scope>NUCLEOTIDE SEQUENCE</scope>
</reference>
<name>A0A812K179_9DINO</name>
<evidence type="ECO:0000256" key="2">
    <source>
        <dbReference type="SAM" id="MobiDB-lite"/>
    </source>
</evidence>
<keyword evidence="5" id="KW-1185">Reference proteome</keyword>
<feature type="region of interest" description="Disordered" evidence="2">
    <location>
        <begin position="434"/>
        <end position="458"/>
    </location>
</feature>
<keyword evidence="1" id="KW-0863">Zinc-finger</keyword>
<organism evidence="4 5">
    <name type="scientific">Symbiodinium natans</name>
    <dbReference type="NCBI Taxonomy" id="878477"/>
    <lineage>
        <taxon>Eukaryota</taxon>
        <taxon>Sar</taxon>
        <taxon>Alveolata</taxon>
        <taxon>Dinophyceae</taxon>
        <taxon>Suessiales</taxon>
        <taxon>Symbiodiniaceae</taxon>
        <taxon>Symbiodinium</taxon>
    </lineage>
</organism>
<accession>A0A812K179</accession>
<keyword evidence="1" id="KW-0862">Zinc</keyword>
<feature type="domain" description="C3H1-type" evidence="3">
    <location>
        <begin position="330"/>
        <end position="359"/>
    </location>
</feature>
<dbReference type="PROSITE" id="PS50103">
    <property type="entry name" value="ZF_C3H1"/>
    <property type="match status" value="1"/>
</dbReference>
<dbReference type="EMBL" id="CAJNDS010000522">
    <property type="protein sequence ID" value="CAE7214633.1"/>
    <property type="molecule type" value="Genomic_DNA"/>
</dbReference>
<dbReference type="PANTHER" id="PTHR33050:SF7">
    <property type="entry name" value="RIBONUCLEASE H"/>
    <property type="match status" value="1"/>
</dbReference>
<proteinExistence type="predicted"/>
<keyword evidence="1" id="KW-0479">Metal-binding</keyword>
<dbReference type="PANTHER" id="PTHR33050">
    <property type="entry name" value="REVERSE TRANSCRIPTASE DOMAIN-CONTAINING PROTEIN"/>
    <property type="match status" value="1"/>
</dbReference>
<dbReference type="InterPro" id="IPR027417">
    <property type="entry name" value="P-loop_NTPase"/>
</dbReference>
<gene>
    <name evidence="4" type="ORF">SNAT2548_LOCUS7465</name>
</gene>
<evidence type="ECO:0000313" key="4">
    <source>
        <dbReference type="EMBL" id="CAE7214633.1"/>
    </source>
</evidence>
<dbReference type="InterPro" id="IPR000571">
    <property type="entry name" value="Znf_CCCH"/>
</dbReference>
<comment type="caution">
    <text evidence="4">The sequence shown here is derived from an EMBL/GenBank/DDBJ whole genome shotgun (WGS) entry which is preliminary data.</text>
</comment>
<dbReference type="GO" id="GO:0008270">
    <property type="term" value="F:zinc ion binding"/>
    <property type="evidence" value="ECO:0007669"/>
    <property type="project" value="UniProtKB-KW"/>
</dbReference>
<dbReference type="Gene3D" id="3.40.50.300">
    <property type="entry name" value="P-loop containing nucleotide triphosphate hydrolases"/>
    <property type="match status" value="1"/>
</dbReference>